<protein>
    <recommendedName>
        <fullName evidence="2">Phosphatidic acid phosphatase type 2/haloperoxidase domain-containing protein</fullName>
    </recommendedName>
</protein>
<feature type="domain" description="Phosphatidic acid phosphatase type 2/haloperoxidase" evidence="2">
    <location>
        <begin position="75"/>
        <end position="177"/>
    </location>
</feature>
<proteinExistence type="predicted"/>
<dbReference type="AlphaFoldDB" id="A0A644ZDD7"/>
<keyword evidence="1" id="KW-1133">Transmembrane helix</keyword>
<keyword evidence="1" id="KW-0472">Membrane</keyword>
<gene>
    <name evidence="3" type="ORF">SDC9_84957</name>
</gene>
<dbReference type="InterPro" id="IPR036938">
    <property type="entry name" value="PAP2/HPO_sf"/>
</dbReference>
<evidence type="ECO:0000313" key="3">
    <source>
        <dbReference type="EMBL" id="MPM38328.1"/>
    </source>
</evidence>
<dbReference type="InterPro" id="IPR000326">
    <property type="entry name" value="PAP2/HPO"/>
</dbReference>
<dbReference type="EMBL" id="VSSQ01008247">
    <property type="protein sequence ID" value="MPM38328.1"/>
    <property type="molecule type" value="Genomic_DNA"/>
</dbReference>
<reference evidence="3" key="1">
    <citation type="submission" date="2019-08" db="EMBL/GenBank/DDBJ databases">
        <authorList>
            <person name="Kucharzyk K."/>
            <person name="Murdoch R.W."/>
            <person name="Higgins S."/>
            <person name="Loffler F."/>
        </authorList>
    </citation>
    <scope>NUCLEOTIDE SEQUENCE</scope>
</reference>
<sequence length="186" mass="20684">MDVQYVGVAGTGLGLAKMNTYLLDVLGIHPWWYELSEWLGVVCLFVVGGFGLMALVQLVRRKSLKKIDRSLYVLFLFHALLAFLYCLFERVVINYRPSALEPSFPSSHTLLVVFVMGSTSVFLSPMMCKGWERCLLQGLCLLVAVMTVFGRLLSGVHWSTDVLGAVFLSASLVLFFAAAVHKGGWR</sequence>
<feature type="transmembrane region" description="Helical" evidence="1">
    <location>
        <begin position="162"/>
        <end position="180"/>
    </location>
</feature>
<evidence type="ECO:0000259" key="2">
    <source>
        <dbReference type="SMART" id="SM00014"/>
    </source>
</evidence>
<organism evidence="3">
    <name type="scientific">bioreactor metagenome</name>
    <dbReference type="NCBI Taxonomy" id="1076179"/>
    <lineage>
        <taxon>unclassified sequences</taxon>
        <taxon>metagenomes</taxon>
        <taxon>ecological metagenomes</taxon>
    </lineage>
</organism>
<keyword evidence="1" id="KW-0812">Transmembrane</keyword>
<feature type="transmembrane region" description="Helical" evidence="1">
    <location>
        <begin position="71"/>
        <end position="93"/>
    </location>
</feature>
<name>A0A644ZDD7_9ZZZZ</name>
<feature type="transmembrane region" description="Helical" evidence="1">
    <location>
        <begin position="38"/>
        <end position="59"/>
    </location>
</feature>
<dbReference type="SUPFAM" id="SSF48317">
    <property type="entry name" value="Acid phosphatase/Vanadium-dependent haloperoxidase"/>
    <property type="match status" value="1"/>
</dbReference>
<comment type="caution">
    <text evidence="3">The sequence shown here is derived from an EMBL/GenBank/DDBJ whole genome shotgun (WGS) entry which is preliminary data.</text>
</comment>
<feature type="transmembrane region" description="Helical" evidence="1">
    <location>
        <begin position="135"/>
        <end position="156"/>
    </location>
</feature>
<evidence type="ECO:0000256" key="1">
    <source>
        <dbReference type="SAM" id="Phobius"/>
    </source>
</evidence>
<accession>A0A644ZDD7</accession>
<dbReference type="SMART" id="SM00014">
    <property type="entry name" value="acidPPc"/>
    <property type="match status" value="1"/>
</dbReference>
<feature type="transmembrane region" description="Helical" evidence="1">
    <location>
        <begin position="105"/>
        <end position="123"/>
    </location>
</feature>
<dbReference type="Pfam" id="PF01569">
    <property type="entry name" value="PAP2"/>
    <property type="match status" value="1"/>
</dbReference>
<dbReference type="Gene3D" id="1.20.144.10">
    <property type="entry name" value="Phosphatidic acid phosphatase type 2/haloperoxidase"/>
    <property type="match status" value="1"/>
</dbReference>